<dbReference type="AlphaFoldDB" id="A0A085GL47"/>
<dbReference type="EMBL" id="JMPJ01000026">
    <property type="protein sequence ID" value="KFC84442.1"/>
    <property type="molecule type" value="Genomic_DNA"/>
</dbReference>
<sequence>MSLATPPTSSVLKKSYYSADQSLSLGQLDVEKIEQIARDLDISASDKEHYVTGWMGQNSVVLVRNYQDKRGASNGLVMSRGQRYKLSVQAIKFRIPKFLLWMTLRRRPRTMSVVGYTRLGAQATGLQQFHTLADKSLKQQLENDWRELNDYLGMACWQMENNQPMWRSVQREISPQALWYLADSDLFSGKKLQKDGDFEGMWTKNRFLGRRTGEHAALMISWRDEENDDIASYLYERVTATQIRLSLRPRKEDKFYPLNPFDAEHLQQALSMFKQVEPELCHNKIRA</sequence>
<organism evidence="1 2">
    <name type="scientific">Ewingella americana (strain ATCC 33852 / DSM 4580 / CCUG 14506 / JCM 5911 / LMG 7869 / NCTC 12157 / CDC 1468-78)</name>
    <dbReference type="NCBI Taxonomy" id="910964"/>
    <lineage>
        <taxon>Bacteria</taxon>
        <taxon>Pseudomonadati</taxon>
        <taxon>Pseudomonadota</taxon>
        <taxon>Gammaproteobacteria</taxon>
        <taxon>Enterobacterales</taxon>
        <taxon>Yersiniaceae</taxon>
        <taxon>Ewingella</taxon>
    </lineage>
</organism>
<name>A0A085GL47_EWIA3</name>
<dbReference type="RefSeq" id="WP_034788330.1">
    <property type="nucleotide sequence ID" value="NZ_JMPJ01000026.1"/>
</dbReference>
<accession>A0A085GL47</accession>
<evidence type="ECO:0000313" key="2">
    <source>
        <dbReference type="Proteomes" id="UP000028640"/>
    </source>
</evidence>
<protein>
    <submittedName>
        <fullName evidence="1">Uncharacterized protein</fullName>
    </submittedName>
</protein>
<keyword evidence="2" id="KW-1185">Reference proteome</keyword>
<dbReference type="OrthoDB" id="6503440at2"/>
<dbReference type="Proteomes" id="UP000028640">
    <property type="component" value="Unassembled WGS sequence"/>
</dbReference>
<comment type="caution">
    <text evidence="1">The sequence shown here is derived from an EMBL/GenBank/DDBJ whole genome shotgun (WGS) entry which is preliminary data.</text>
</comment>
<dbReference type="GeneID" id="78379039"/>
<dbReference type="eggNOG" id="ENOG502Z9C6">
    <property type="taxonomic scope" value="Bacteria"/>
</dbReference>
<gene>
    <name evidence="1" type="ORF">GEAM_0694</name>
</gene>
<evidence type="ECO:0000313" key="1">
    <source>
        <dbReference type="EMBL" id="KFC84442.1"/>
    </source>
</evidence>
<proteinExistence type="predicted"/>
<reference evidence="1 2" key="1">
    <citation type="submission" date="2014-05" db="EMBL/GenBank/DDBJ databases">
        <title>ATOL: Assembling a taxonomically balanced genome-scale reconstruction of the evolutionary history of the Enterobacteriaceae.</title>
        <authorList>
            <person name="Plunkett G.III."/>
            <person name="Neeno-Eckwall E.C."/>
            <person name="Glasner J.D."/>
            <person name="Perna N.T."/>
        </authorList>
    </citation>
    <scope>NUCLEOTIDE SEQUENCE [LARGE SCALE GENOMIC DNA]</scope>
    <source>
        <strain evidence="1 2">ATCC 33852</strain>
    </source>
</reference>